<keyword evidence="1" id="KW-1133">Transmembrane helix</keyword>
<reference evidence="2 3" key="1">
    <citation type="submission" date="2020-02" db="EMBL/GenBank/DDBJ databases">
        <authorList>
            <person name="Zheng R.K."/>
            <person name="Sun C.M."/>
        </authorList>
    </citation>
    <scope>NUCLEOTIDE SEQUENCE [LARGE SCALE GENOMIC DNA]</scope>
    <source>
        <strain evidence="3">rifampicinis</strain>
    </source>
</reference>
<dbReference type="KEGG" id="pmet:G4Y79_02690"/>
<keyword evidence="1" id="KW-0812">Transmembrane</keyword>
<dbReference type="Proteomes" id="UP000594468">
    <property type="component" value="Chromosome"/>
</dbReference>
<dbReference type="EMBL" id="CP062983">
    <property type="protein sequence ID" value="QPC83302.1"/>
    <property type="molecule type" value="Genomic_DNA"/>
</dbReference>
<keyword evidence="3" id="KW-1185">Reference proteome</keyword>
<feature type="transmembrane region" description="Helical" evidence="1">
    <location>
        <begin position="35"/>
        <end position="53"/>
    </location>
</feature>
<evidence type="ECO:0000256" key="1">
    <source>
        <dbReference type="SAM" id="Phobius"/>
    </source>
</evidence>
<keyword evidence="1" id="KW-0472">Membrane</keyword>
<name>A0A7S8EAB0_9CHLR</name>
<dbReference type="AlphaFoldDB" id="A0A7S8EAB0"/>
<protein>
    <submittedName>
        <fullName evidence="2">Uncharacterized protein</fullName>
    </submittedName>
</protein>
<feature type="transmembrane region" description="Helical" evidence="1">
    <location>
        <begin position="282"/>
        <end position="304"/>
    </location>
</feature>
<sequence length="471" mass="52674">MTPLSSIQSNLIANPIQQAESLMLLRGREGWWGKWAWRVMVALSGLVIIWPIVQGNAPWFYYDLNSVLGVLIIIHVVTYLKVVLSTLTTGTSAVARERSGRTLELLMLTGVDHWRFVLGKWTGVMRYMMRDYVWLWVLRVGIFAWYSGHQSLYGLYRDARLQDVAVDWDTLLKVSILLLGFGFLELGFSAAIGVFVGLFRWANRAGIWIAVMLRIGVGLVLGLAVALAFGQLNVYPHRPVLTYDETAFYMTSIGSLFDNAALSSSVYLDYQMASAYRGLQGLRLGQAAGALLYIVFTLITLRLAKSVAVREGINDNAFIGKPLPKRKRDRISALQTSSAVPVAAPVVASPVFMPEDRNIFSLRDPAAVRVELYQYHRNVSRLHLRLLSDEVGVQYVQFNGVVYMDVPARWVGADFRVGTPAEYEEFLQETGVTHNSLIAHSTQLFIAETGEKPVRILAARAERIEELPNSA</sequence>
<feature type="transmembrane region" description="Helical" evidence="1">
    <location>
        <begin position="249"/>
        <end position="270"/>
    </location>
</feature>
<dbReference type="RefSeq" id="WP_195171369.1">
    <property type="nucleotide sequence ID" value="NZ_CP062983.1"/>
</dbReference>
<proteinExistence type="predicted"/>
<organism evidence="2 3">
    <name type="scientific">Phototrophicus methaneseepsis</name>
    <dbReference type="NCBI Taxonomy" id="2710758"/>
    <lineage>
        <taxon>Bacteria</taxon>
        <taxon>Bacillati</taxon>
        <taxon>Chloroflexota</taxon>
        <taxon>Candidatus Thermofontia</taxon>
        <taxon>Phototrophicales</taxon>
        <taxon>Phototrophicaceae</taxon>
        <taxon>Phototrophicus</taxon>
    </lineage>
</organism>
<feature type="transmembrane region" description="Helical" evidence="1">
    <location>
        <begin position="176"/>
        <end position="199"/>
    </location>
</feature>
<evidence type="ECO:0000313" key="3">
    <source>
        <dbReference type="Proteomes" id="UP000594468"/>
    </source>
</evidence>
<accession>A0A7S8EAB0</accession>
<evidence type="ECO:0000313" key="2">
    <source>
        <dbReference type="EMBL" id="QPC83302.1"/>
    </source>
</evidence>
<feature type="transmembrane region" description="Helical" evidence="1">
    <location>
        <begin position="206"/>
        <end position="229"/>
    </location>
</feature>
<feature type="transmembrane region" description="Helical" evidence="1">
    <location>
        <begin position="133"/>
        <end position="156"/>
    </location>
</feature>
<feature type="transmembrane region" description="Helical" evidence="1">
    <location>
        <begin position="59"/>
        <end position="80"/>
    </location>
</feature>
<gene>
    <name evidence="2" type="ORF">G4Y79_02690</name>
</gene>